<dbReference type="EMBL" id="BTSY01000002">
    <property type="protein sequence ID" value="GMT13230.1"/>
    <property type="molecule type" value="Genomic_DNA"/>
</dbReference>
<keyword evidence="4" id="KW-1185">Reference proteome</keyword>
<protein>
    <submittedName>
        <fullName evidence="2">Uncharacterized protein</fullName>
    </submittedName>
</protein>
<evidence type="ECO:0000313" key="3">
    <source>
        <dbReference type="EMBL" id="GMT23154.1"/>
    </source>
</evidence>
<feature type="non-terminal residue" evidence="2">
    <location>
        <position position="1"/>
    </location>
</feature>
<gene>
    <name evidence="3" type="ORF">PFISCL1PPCAC_14451</name>
    <name evidence="1" type="ORF">PFISCL1PPCAC_4524</name>
    <name evidence="2" type="ORF">PFISCL1PPCAC_4527</name>
</gene>
<dbReference type="EMBL" id="BTSY01000004">
    <property type="protein sequence ID" value="GMT23154.1"/>
    <property type="molecule type" value="Genomic_DNA"/>
</dbReference>
<accession>A0AAV5V5V5</accession>
<reference evidence="2" key="1">
    <citation type="submission" date="2023-10" db="EMBL/GenBank/DDBJ databases">
        <title>Genome assembly of Pristionchus species.</title>
        <authorList>
            <person name="Yoshida K."/>
            <person name="Sommer R.J."/>
        </authorList>
    </citation>
    <scope>NUCLEOTIDE SEQUENCE</scope>
    <source>
        <strain evidence="2">RS5133</strain>
    </source>
</reference>
<evidence type="ECO:0000313" key="2">
    <source>
        <dbReference type="EMBL" id="GMT13230.1"/>
    </source>
</evidence>
<dbReference type="AlphaFoldDB" id="A0AAV5V5V5"/>
<name>A0AAV5V5V5_9BILA</name>
<organism evidence="2 4">
    <name type="scientific">Pristionchus fissidentatus</name>
    <dbReference type="NCBI Taxonomy" id="1538716"/>
    <lineage>
        <taxon>Eukaryota</taxon>
        <taxon>Metazoa</taxon>
        <taxon>Ecdysozoa</taxon>
        <taxon>Nematoda</taxon>
        <taxon>Chromadorea</taxon>
        <taxon>Rhabditida</taxon>
        <taxon>Rhabditina</taxon>
        <taxon>Diplogasteromorpha</taxon>
        <taxon>Diplogasteroidea</taxon>
        <taxon>Neodiplogasteridae</taxon>
        <taxon>Pristionchus</taxon>
    </lineage>
</organism>
<comment type="caution">
    <text evidence="2">The sequence shown here is derived from an EMBL/GenBank/DDBJ whole genome shotgun (WGS) entry which is preliminary data.</text>
</comment>
<feature type="non-terminal residue" evidence="2">
    <location>
        <position position="62"/>
    </location>
</feature>
<dbReference type="Proteomes" id="UP001432322">
    <property type="component" value="Unassembled WGS sequence"/>
</dbReference>
<proteinExistence type="predicted"/>
<evidence type="ECO:0000313" key="4">
    <source>
        <dbReference type="Proteomes" id="UP001432322"/>
    </source>
</evidence>
<sequence length="62" mass="7376">HYRSKEQNQFFSKWSNLTDTFAEDEKIRAEIASPYDFRSLKNHVFRGDVYCEVVKSVNISDE</sequence>
<evidence type="ECO:0000313" key="1">
    <source>
        <dbReference type="EMBL" id="GMT13227.1"/>
    </source>
</evidence>
<dbReference type="EMBL" id="BTSY01000002">
    <property type="protein sequence ID" value="GMT13227.1"/>
    <property type="molecule type" value="Genomic_DNA"/>
</dbReference>